<organism evidence="1 2">
    <name type="scientific">Pisum sativum</name>
    <name type="common">Garden pea</name>
    <name type="synonym">Lathyrus oleraceus</name>
    <dbReference type="NCBI Taxonomy" id="3888"/>
    <lineage>
        <taxon>Eukaryota</taxon>
        <taxon>Viridiplantae</taxon>
        <taxon>Streptophyta</taxon>
        <taxon>Embryophyta</taxon>
        <taxon>Tracheophyta</taxon>
        <taxon>Spermatophyta</taxon>
        <taxon>Magnoliopsida</taxon>
        <taxon>eudicotyledons</taxon>
        <taxon>Gunneridae</taxon>
        <taxon>Pentapetalae</taxon>
        <taxon>rosids</taxon>
        <taxon>fabids</taxon>
        <taxon>Fabales</taxon>
        <taxon>Fabaceae</taxon>
        <taxon>Papilionoideae</taxon>
        <taxon>50 kb inversion clade</taxon>
        <taxon>NPAAA clade</taxon>
        <taxon>Hologalegina</taxon>
        <taxon>IRL clade</taxon>
        <taxon>Fabeae</taxon>
        <taxon>Lathyrus</taxon>
    </lineage>
</organism>
<proteinExistence type="predicted"/>
<name>A0A9D5A0G3_PEA</name>
<accession>A0A9D5A0G3</accession>
<comment type="caution">
    <text evidence="1">The sequence shown here is derived from an EMBL/GenBank/DDBJ whole genome shotgun (WGS) entry which is preliminary data.</text>
</comment>
<sequence length="82" mass="9074">MPTVDLLPPLIVAHADPVSHPESETVADAELDTFGGVPFDLSLLPLYPDHTAKHIWNGEERDPQKFVNHGRKIVSLPQPDED</sequence>
<reference evidence="1 2" key="1">
    <citation type="journal article" date="2022" name="Nat. Genet.">
        <title>Improved pea reference genome and pan-genome highlight genomic features and evolutionary characteristics.</title>
        <authorList>
            <person name="Yang T."/>
            <person name="Liu R."/>
            <person name="Luo Y."/>
            <person name="Hu S."/>
            <person name="Wang D."/>
            <person name="Wang C."/>
            <person name="Pandey M.K."/>
            <person name="Ge S."/>
            <person name="Xu Q."/>
            <person name="Li N."/>
            <person name="Li G."/>
            <person name="Huang Y."/>
            <person name="Saxena R.K."/>
            <person name="Ji Y."/>
            <person name="Li M."/>
            <person name="Yan X."/>
            <person name="He Y."/>
            <person name="Liu Y."/>
            <person name="Wang X."/>
            <person name="Xiang C."/>
            <person name="Varshney R.K."/>
            <person name="Ding H."/>
            <person name="Gao S."/>
            <person name="Zong X."/>
        </authorList>
    </citation>
    <scope>NUCLEOTIDE SEQUENCE [LARGE SCALE GENOMIC DNA]</scope>
    <source>
        <strain evidence="1 2">cv. Zhongwan 6</strain>
    </source>
</reference>
<dbReference type="EMBL" id="JAMSHJ010000006">
    <property type="protein sequence ID" value="KAI5392767.1"/>
    <property type="molecule type" value="Genomic_DNA"/>
</dbReference>
<keyword evidence="2" id="KW-1185">Reference proteome</keyword>
<dbReference type="Gramene" id="Psat06G0007700-T1">
    <property type="protein sequence ID" value="KAI5392767.1"/>
    <property type="gene ID" value="KIW84_060077"/>
</dbReference>
<dbReference type="AlphaFoldDB" id="A0A9D5A0G3"/>
<gene>
    <name evidence="1" type="ORF">KIW84_060077</name>
</gene>
<evidence type="ECO:0000313" key="2">
    <source>
        <dbReference type="Proteomes" id="UP001058974"/>
    </source>
</evidence>
<dbReference type="Proteomes" id="UP001058974">
    <property type="component" value="Chromosome 6"/>
</dbReference>
<evidence type="ECO:0000313" key="1">
    <source>
        <dbReference type="EMBL" id="KAI5392767.1"/>
    </source>
</evidence>
<protein>
    <submittedName>
        <fullName evidence="1">Uncharacterized protein</fullName>
    </submittedName>
</protein>